<feature type="region of interest" description="Disordered" evidence="1">
    <location>
        <begin position="122"/>
        <end position="143"/>
    </location>
</feature>
<proteinExistence type="predicted"/>
<accession>A0A0D3JMD4</accession>
<dbReference type="AlphaFoldDB" id="A0A0D3JMD4"/>
<keyword evidence="2" id="KW-0732">Signal</keyword>
<dbReference type="HOGENOM" id="CLU_1139765_0_0_1"/>
<evidence type="ECO:0000313" key="3">
    <source>
        <dbReference type="EnsemblProtists" id="EOD24669"/>
    </source>
</evidence>
<protein>
    <recommendedName>
        <fullName evidence="5">Secreted protein</fullName>
    </recommendedName>
</protein>
<dbReference type="PaxDb" id="2903-EOD24669"/>
<dbReference type="RefSeq" id="XP_005777098.1">
    <property type="nucleotide sequence ID" value="XM_005777041.1"/>
</dbReference>
<reference evidence="3" key="2">
    <citation type="submission" date="2024-10" db="UniProtKB">
        <authorList>
            <consortium name="EnsemblProtists"/>
        </authorList>
    </citation>
    <scope>IDENTIFICATION</scope>
</reference>
<sequence>MAHYITRRGLFIVAFWHLLSPLPCPVALLSSPSFAPAMHRTAGPLARVPGVRDGRVSAPYFEPSWATLASTGRQSTAWATQTARPTSAFDRAAPTASVACVGWQAASAQPLVGVPTALLSPLPPARGTPHTRPSSGAQGGTARSALASAHLAFTPATATKEVASAAQMKPVRLVWEPHAVPLSPALLTTTKPTPRNPSRPSLTSWWLASTEPSSFLTPCPRSNSRRPTSDHKKGPRVLRGPASD</sequence>
<feature type="signal peptide" evidence="2">
    <location>
        <begin position="1"/>
        <end position="21"/>
    </location>
</feature>
<feature type="compositionally biased region" description="Polar residues" evidence="1">
    <location>
        <begin position="212"/>
        <end position="226"/>
    </location>
</feature>
<organism evidence="3 4">
    <name type="scientific">Emiliania huxleyi (strain CCMP1516)</name>
    <dbReference type="NCBI Taxonomy" id="280463"/>
    <lineage>
        <taxon>Eukaryota</taxon>
        <taxon>Haptista</taxon>
        <taxon>Haptophyta</taxon>
        <taxon>Prymnesiophyceae</taxon>
        <taxon>Isochrysidales</taxon>
        <taxon>Noelaerhabdaceae</taxon>
        <taxon>Emiliania</taxon>
    </lineage>
</organism>
<reference evidence="4" key="1">
    <citation type="journal article" date="2013" name="Nature">
        <title>Pan genome of the phytoplankton Emiliania underpins its global distribution.</title>
        <authorList>
            <person name="Read B.A."/>
            <person name="Kegel J."/>
            <person name="Klute M.J."/>
            <person name="Kuo A."/>
            <person name="Lefebvre S.C."/>
            <person name="Maumus F."/>
            <person name="Mayer C."/>
            <person name="Miller J."/>
            <person name="Monier A."/>
            <person name="Salamov A."/>
            <person name="Young J."/>
            <person name="Aguilar M."/>
            <person name="Claverie J.M."/>
            <person name="Frickenhaus S."/>
            <person name="Gonzalez K."/>
            <person name="Herman E.K."/>
            <person name="Lin Y.C."/>
            <person name="Napier J."/>
            <person name="Ogata H."/>
            <person name="Sarno A.F."/>
            <person name="Shmutz J."/>
            <person name="Schroeder D."/>
            <person name="de Vargas C."/>
            <person name="Verret F."/>
            <person name="von Dassow P."/>
            <person name="Valentin K."/>
            <person name="Van de Peer Y."/>
            <person name="Wheeler G."/>
            <person name="Dacks J.B."/>
            <person name="Delwiche C.F."/>
            <person name="Dyhrman S.T."/>
            <person name="Glockner G."/>
            <person name="John U."/>
            <person name="Richards T."/>
            <person name="Worden A.Z."/>
            <person name="Zhang X."/>
            <person name="Grigoriev I.V."/>
            <person name="Allen A.E."/>
            <person name="Bidle K."/>
            <person name="Borodovsky M."/>
            <person name="Bowler C."/>
            <person name="Brownlee C."/>
            <person name="Cock J.M."/>
            <person name="Elias M."/>
            <person name="Gladyshev V.N."/>
            <person name="Groth M."/>
            <person name="Guda C."/>
            <person name="Hadaegh A."/>
            <person name="Iglesias-Rodriguez M.D."/>
            <person name="Jenkins J."/>
            <person name="Jones B.M."/>
            <person name="Lawson T."/>
            <person name="Leese F."/>
            <person name="Lindquist E."/>
            <person name="Lobanov A."/>
            <person name="Lomsadze A."/>
            <person name="Malik S.B."/>
            <person name="Marsh M.E."/>
            <person name="Mackinder L."/>
            <person name="Mock T."/>
            <person name="Mueller-Roeber B."/>
            <person name="Pagarete A."/>
            <person name="Parker M."/>
            <person name="Probert I."/>
            <person name="Quesneville H."/>
            <person name="Raines C."/>
            <person name="Rensing S.A."/>
            <person name="Riano-Pachon D.M."/>
            <person name="Richier S."/>
            <person name="Rokitta S."/>
            <person name="Shiraiwa Y."/>
            <person name="Soanes D.M."/>
            <person name="van der Giezen M."/>
            <person name="Wahlund T.M."/>
            <person name="Williams B."/>
            <person name="Wilson W."/>
            <person name="Wolfe G."/>
            <person name="Wurch L.L."/>
        </authorList>
    </citation>
    <scope>NUCLEOTIDE SEQUENCE</scope>
</reference>
<evidence type="ECO:0000256" key="1">
    <source>
        <dbReference type="SAM" id="MobiDB-lite"/>
    </source>
</evidence>
<dbReference type="EnsemblProtists" id="EOD24669">
    <property type="protein sequence ID" value="EOD24669"/>
    <property type="gene ID" value="EMIHUDRAFT_435435"/>
</dbReference>
<feature type="chain" id="PRO_5044291475" description="Secreted protein" evidence="2">
    <location>
        <begin position="22"/>
        <end position="244"/>
    </location>
</feature>
<dbReference type="KEGG" id="ehx:EMIHUDRAFT_435435"/>
<evidence type="ECO:0008006" key="5">
    <source>
        <dbReference type="Google" id="ProtNLM"/>
    </source>
</evidence>
<dbReference type="GeneID" id="17270216"/>
<evidence type="ECO:0000313" key="4">
    <source>
        <dbReference type="Proteomes" id="UP000013827"/>
    </source>
</evidence>
<dbReference type="Proteomes" id="UP000013827">
    <property type="component" value="Unassembled WGS sequence"/>
</dbReference>
<feature type="region of interest" description="Disordered" evidence="1">
    <location>
        <begin position="212"/>
        <end position="244"/>
    </location>
</feature>
<evidence type="ECO:0000256" key="2">
    <source>
        <dbReference type="SAM" id="SignalP"/>
    </source>
</evidence>
<name>A0A0D3JMD4_EMIH1</name>
<keyword evidence="4" id="KW-1185">Reference proteome</keyword>